<dbReference type="GO" id="GO:0004553">
    <property type="term" value="F:hydrolase activity, hydrolyzing O-glycosyl compounds"/>
    <property type="evidence" value="ECO:0007669"/>
    <property type="project" value="InterPro"/>
</dbReference>
<dbReference type="SUPFAM" id="SSF51445">
    <property type="entry name" value="(Trans)glycosidases"/>
    <property type="match status" value="1"/>
</dbReference>
<dbReference type="BioCyc" id="RCHA213810:RUM_RS08990-MONOMER"/>
<keyword evidence="5" id="KW-1185">Reference proteome</keyword>
<organism evidence="4 5">
    <name type="scientific">Ruminococcus champanellensis (strain DSM 18848 / JCM 17042 / KCTC 15320 / 18P13)</name>
    <dbReference type="NCBI Taxonomy" id="213810"/>
    <lineage>
        <taxon>Bacteria</taxon>
        <taxon>Bacillati</taxon>
        <taxon>Bacillota</taxon>
        <taxon>Clostridia</taxon>
        <taxon>Eubacteriales</taxon>
        <taxon>Oscillospiraceae</taxon>
        <taxon>Ruminococcus</taxon>
    </lineage>
</organism>
<dbReference type="PANTHER" id="PTHR48098:SF1">
    <property type="entry name" value="DIACYLGLYCEROL ACYLTRANSFERASE_MYCOLYLTRANSFERASE AG85A"/>
    <property type="match status" value="1"/>
</dbReference>
<evidence type="ECO:0000313" key="4">
    <source>
        <dbReference type="EMBL" id="CBL17903.1"/>
    </source>
</evidence>
<dbReference type="CDD" id="cd14256">
    <property type="entry name" value="Dockerin_I"/>
    <property type="match status" value="1"/>
</dbReference>
<dbReference type="InterPro" id="IPR036439">
    <property type="entry name" value="Dockerin_dom_sf"/>
</dbReference>
<dbReference type="InterPro" id="IPR017853">
    <property type="entry name" value="GH"/>
</dbReference>
<dbReference type="Gene3D" id="1.10.1330.10">
    <property type="entry name" value="Dockerin domain"/>
    <property type="match status" value="1"/>
</dbReference>
<dbReference type="SUPFAM" id="SSF53474">
    <property type="entry name" value="alpha/beta-Hydrolases"/>
    <property type="match status" value="1"/>
</dbReference>
<dbReference type="InterPro" id="IPR003305">
    <property type="entry name" value="CenC_carb-bd"/>
</dbReference>
<keyword evidence="1 4" id="KW-0378">Hydrolase</keyword>
<dbReference type="InterPro" id="IPR013780">
    <property type="entry name" value="Glyco_hydro_b"/>
</dbReference>
<dbReference type="InterPro" id="IPR000801">
    <property type="entry name" value="Esterase-like"/>
</dbReference>
<keyword evidence="2" id="KW-0732">Signal</keyword>
<dbReference type="GO" id="GO:0000272">
    <property type="term" value="P:polysaccharide catabolic process"/>
    <property type="evidence" value="ECO:0007669"/>
    <property type="project" value="InterPro"/>
</dbReference>
<dbReference type="STRING" id="213810.RUM_18530"/>
<dbReference type="InterPro" id="IPR050583">
    <property type="entry name" value="Mycobacterial_A85_antigen"/>
</dbReference>
<evidence type="ECO:0000256" key="2">
    <source>
        <dbReference type="SAM" id="SignalP"/>
    </source>
</evidence>
<dbReference type="RefSeq" id="WP_015558809.1">
    <property type="nucleotide sequence ID" value="NC_021039.1"/>
</dbReference>
<dbReference type="Gene3D" id="2.60.40.1180">
    <property type="entry name" value="Golgi alpha-mannosidase II"/>
    <property type="match status" value="1"/>
</dbReference>
<dbReference type="Gene3D" id="3.20.20.80">
    <property type="entry name" value="Glycosidases"/>
    <property type="match status" value="1"/>
</dbReference>
<dbReference type="Pfam" id="PF02018">
    <property type="entry name" value="CBM_4_9"/>
    <property type="match status" value="1"/>
</dbReference>
<dbReference type="SUPFAM" id="SSF49785">
    <property type="entry name" value="Galactose-binding domain-like"/>
    <property type="match status" value="1"/>
</dbReference>
<dbReference type="PANTHER" id="PTHR48098">
    <property type="entry name" value="ENTEROCHELIN ESTERASE-RELATED"/>
    <property type="match status" value="1"/>
</dbReference>
<dbReference type="PATRIC" id="fig|213810.4.peg.1751"/>
<dbReference type="InterPro" id="IPR008979">
    <property type="entry name" value="Galactose-bd-like_sf"/>
</dbReference>
<name>D4LE58_RUMC1</name>
<dbReference type="PDB" id="8VG9">
    <property type="method" value="X-ray"/>
    <property type="resolution" value="1.37 A"/>
    <property type="chains" value="A=25-434"/>
</dbReference>
<dbReference type="AlphaFoldDB" id="D4LE58"/>
<evidence type="ECO:0000259" key="3">
    <source>
        <dbReference type="PROSITE" id="PS51766"/>
    </source>
</evidence>
<dbReference type="Pfam" id="PF00756">
    <property type="entry name" value="Esterase"/>
    <property type="match status" value="1"/>
</dbReference>
<dbReference type="SUPFAM" id="SSF63446">
    <property type="entry name" value="Type I dockerin domain"/>
    <property type="match status" value="1"/>
</dbReference>
<protein>
    <submittedName>
        <fullName evidence="4">O-Glycosyl hydrolase</fullName>
    </submittedName>
</protein>
<dbReference type="SUPFAM" id="SSF51011">
    <property type="entry name" value="Glycosyl hydrolase domain"/>
    <property type="match status" value="1"/>
</dbReference>
<dbReference type="CAZy" id="GH30">
    <property type="family name" value="Glycoside Hydrolase Family 30"/>
</dbReference>
<evidence type="ECO:0000313" key="5">
    <source>
        <dbReference type="Proteomes" id="UP000007054"/>
    </source>
</evidence>
<dbReference type="GO" id="GO:0016747">
    <property type="term" value="F:acyltransferase activity, transferring groups other than amino-acyl groups"/>
    <property type="evidence" value="ECO:0007669"/>
    <property type="project" value="TreeGrafter"/>
</dbReference>
<feature type="signal peptide" evidence="2">
    <location>
        <begin position="1"/>
        <end position="25"/>
    </location>
</feature>
<dbReference type="Pfam" id="PF00404">
    <property type="entry name" value="Dockerin_1"/>
    <property type="match status" value="1"/>
</dbReference>
<feature type="chain" id="PRO_5003060431" evidence="2">
    <location>
        <begin position="26"/>
        <end position="957"/>
    </location>
</feature>
<sequence length="957" mass="104949">MSMQQKLKASLSVLLAAAMLTPALAVMPESEPSVYAADTVVVNTGKEYQTIDGFGGMNHPEWMGSDLTDAQRQKAFGNGEDELGLTILRIFVNPDSNQWNKAVPTAKFAAQHGAKVFASPWEPPSNLAESDSNGGKLHLPKSNYTAYAQHLNNFGTYMKNQGVDLYAISVQNEPDYASEWTRWSTDETTDFLANYADKITSTRVMSPESFQYAPETASWVADGGKKYYTKILNNQKAFANCDLFGTHFYGTQRAWMDFPALESCGKPIWMTEVYVPNSSSDADTWPEALDVAENIHNGMTVGNMSAYVWWYIRRSYGPMKENGNISKRGYMMAQYSKFVRPGDVRIDATEQPTQNVFVSAYKNDADQVTIVAVNKTTSEYNQSFSMGSGESISGVTRYRSSGSENLAKSEISFNGTGFAAQLPAQSVSTFVVDLGSANTDPDENGWYFHDEFEADTCSWEGRGAAGVMTSGRTNYAGKEALLVQDRTAAWNGATKALNAKAFVPGKEYSFSANVSYFDGDLTDTFYLKLQYTDANGDTQYDSIATAKGVQGKWVQLANTNYTIPAGAKDMQIYVETADTTNNFYIDEAIGAVAGTVIPGAGAIDVPETLIPGDINLDGVIDGFDLAAAKRGLAAGGFDNVFSAKVADVNKSTVFDAEDVQELSSFLLKKTTAFTDQTPPEPEKKAYTMQEYTDMISKMVVEKEPDASHNEQAGVQYGTVKSGSYYSTTCKRNKPYNILLPANYSSSKKYPVLYCMHGYWENQDRMIIKGNGTMYTRQIIGNAIAAGDAEDMIVVFPYIYSSATQDSCSAMDDANNAAYDNFINDLVVDLMPHIESTYSVKTGRDNTAITGFSMGGRESLLIGMKRSDLFGYVGAICPAPGVTGAFKWNSDEEAPHLLFITAGSNDTVVYSNPENYHNNFTKNGVPHIWHYVSGGYHGDNSIHAHMYNFVRAIFKTES</sequence>
<dbReference type="ESTHER" id="9firm-d4le58">
    <property type="family name" value="A85-Feruloyl-Esterase"/>
</dbReference>
<keyword evidence="6" id="KW-0002">3D-structure</keyword>
<reference evidence="4" key="2">
    <citation type="submission" date="2010-03" db="EMBL/GenBank/DDBJ databases">
        <authorList>
            <person name="Pajon A."/>
        </authorList>
    </citation>
    <scope>NUCLEOTIDE SEQUENCE</scope>
    <source>
        <strain evidence="4">Type strain: 18P13</strain>
    </source>
</reference>
<dbReference type="PROSITE" id="PS51766">
    <property type="entry name" value="DOCKERIN"/>
    <property type="match status" value="1"/>
</dbReference>
<evidence type="ECO:0007829" key="6">
    <source>
        <dbReference type="PDB" id="8VG9"/>
    </source>
</evidence>
<dbReference type="HOGENOM" id="CLU_308328_0_0_9"/>
<dbReference type="Proteomes" id="UP000007054">
    <property type="component" value="Chromosome"/>
</dbReference>
<dbReference type="SMR" id="D4LE58"/>
<proteinExistence type="evidence at protein level"/>
<accession>D4LE58</accession>
<evidence type="ECO:0000256" key="1">
    <source>
        <dbReference type="ARBA" id="ARBA00022801"/>
    </source>
</evidence>
<dbReference type="InterPro" id="IPR016134">
    <property type="entry name" value="Dockerin_dom"/>
</dbReference>
<reference evidence="4" key="1">
    <citation type="submission" date="2010-03" db="EMBL/GenBank/DDBJ databases">
        <title>The genome sequence of Ruminococcus sp. 18P13.</title>
        <authorList>
            <consortium name="metaHIT consortium -- http://www.metahit.eu/"/>
            <person name="Pajon A."/>
            <person name="Turner K."/>
            <person name="Parkhill J."/>
            <person name="Bernalier A."/>
        </authorList>
    </citation>
    <scope>NUCLEOTIDE SEQUENCE [LARGE SCALE GENOMIC DNA]</scope>
    <source>
        <strain evidence="4">Type strain: 18P13</strain>
    </source>
</reference>
<dbReference type="KEGG" id="rch:RUM_18530"/>
<dbReference type="InterPro" id="IPR029058">
    <property type="entry name" value="AB_hydrolase_fold"/>
</dbReference>
<dbReference type="CAZy" id="CBM22">
    <property type="family name" value="Carbohydrate-Binding Module Family 22"/>
</dbReference>
<dbReference type="Gene3D" id="2.60.120.260">
    <property type="entry name" value="Galactose-binding domain-like"/>
    <property type="match status" value="1"/>
</dbReference>
<dbReference type="EMBL" id="FP929052">
    <property type="protein sequence ID" value="CBL17903.1"/>
    <property type="molecule type" value="Genomic_DNA"/>
</dbReference>
<dbReference type="InterPro" id="IPR002105">
    <property type="entry name" value="Dockerin_1_rpt"/>
</dbReference>
<reference evidence="6" key="3">
    <citation type="submission" date="2023-12" db="PDB data bank">
        <title>Crystallographic structure of Ruminococcus champanellensis xylanase (RcXyn30A).</title>
        <authorList>
            <person name="Vacilotto M.M."/>
            <person name="Araujo E.A."/>
            <person name="Polikarpov I."/>
        </authorList>
    </citation>
    <scope>X-RAY CRYSTALLOGRAPHY (1.37 ANGSTROMS) OF 25-434</scope>
</reference>
<dbReference type="Gene3D" id="3.40.50.1820">
    <property type="entry name" value="alpha/beta hydrolase"/>
    <property type="match status" value="1"/>
</dbReference>
<feature type="domain" description="Dockerin" evidence="3">
    <location>
        <begin position="607"/>
        <end position="675"/>
    </location>
</feature>
<gene>
    <name evidence="4" type="ordered locus">RUM_18530</name>
</gene>
<dbReference type="GeneID" id="83156529"/>